<dbReference type="Gene3D" id="2.30.30.380">
    <property type="entry name" value="Zn-finger domain of Sec23/24"/>
    <property type="match status" value="1"/>
</dbReference>
<reference evidence="8 9" key="1">
    <citation type="submission" date="2019-09" db="EMBL/GenBank/DDBJ databases">
        <title>Draft genome of the ectomycorrhizal ascomycete Sphaerosporella brunnea.</title>
        <authorList>
            <consortium name="DOE Joint Genome Institute"/>
            <person name="Benucci G.M."/>
            <person name="Marozzi G."/>
            <person name="Antonielli L."/>
            <person name="Sanchez S."/>
            <person name="Marco P."/>
            <person name="Wang X."/>
            <person name="Falini L.B."/>
            <person name="Barry K."/>
            <person name="Haridas S."/>
            <person name="Lipzen A."/>
            <person name="Labutti K."/>
            <person name="Grigoriev I.V."/>
            <person name="Murat C."/>
            <person name="Martin F."/>
            <person name="Albertini E."/>
            <person name="Donnini D."/>
            <person name="Bonito G."/>
        </authorList>
    </citation>
    <scope>NUCLEOTIDE SEQUENCE [LARGE SCALE GENOMIC DNA]</scope>
    <source>
        <strain evidence="8 9">Sb_GMNB300</strain>
    </source>
</reference>
<evidence type="ECO:0000313" key="9">
    <source>
        <dbReference type="Proteomes" id="UP000326924"/>
    </source>
</evidence>
<dbReference type="GO" id="GO:0008270">
    <property type="term" value="F:zinc ion binding"/>
    <property type="evidence" value="ECO:0007669"/>
    <property type="project" value="UniProtKB-KW"/>
</dbReference>
<dbReference type="InterPro" id="IPR001876">
    <property type="entry name" value="Znf_RanBP2"/>
</dbReference>
<keyword evidence="9" id="KW-1185">Reference proteome</keyword>
<evidence type="ECO:0000259" key="6">
    <source>
        <dbReference type="PROSITE" id="PS50199"/>
    </source>
</evidence>
<dbReference type="InterPro" id="IPR053000">
    <property type="entry name" value="WSS1-like_metalloprotease"/>
</dbReference>
<evidence type="ECO:0000313" key="8">
    <source>
        <dbReference type="EMBL" id="KAA8894202.1"/>
    </source>
</evidence>
<feature type="region of interest" description="Disordered" evidence="5">
    <location>
        <begin position="290"/>
        <end position="318"/>
    </location>
</feature>
<evidence type="ECO:0000256" key="2">
    <source>
        <dbReference type="ARBA" id="ARBA00022771"/>
    </source>
</evidence>
<evidence type="ECO:0000256" key="3">
    <source>
        <dbReference type="ARBA" id="ARBA00022833"/>
    </source>
</evidence>
<dbReference type="Pfam" id="PF08325">
    <property type="entry name" value="WLM"/>
    <property type="match status" value="1"/>
</dbReference>
<feature type="compositionally biased region" description="Low complexity" evidence="5">
    <location>
        <begin position="298"/>
        <end position="307"/>
    </location>
</feature>
<dbReference type="Pfam" id="PF00641">
    <property type="entry name" value="Zn_ribbon_RanBP"/>
    <property type="match status" value="1"/>
</dbReference>
<keyword evidence="2 4" id="KW-0863">Zinc-finger</keyword>
<dbReference type="InParanoid" id="A0A5J5EEZ5"/>
<name>A0A5J5EEZ5_9PEZI</name>
<dbReference type="GO" id="GO:0006281">
    <property type="term" value="P:DNA repair"/>
    <property type="evidence" value="ECO:0007669"/>
    <property type="project" value="TreeGrafter"/>
</dbReference>
<dbReference type="InterPro" id="IPR013536">
    <property type="entry name" value="WLM_dom"/>
</dbReference>
<keyword evidence="3" id="KW-0862">Zinc</keyword>
<dbReference type="EMBL" id="VXIS01000357">
    <property type="protein sequence ID" value="KAA8894202.1"/>
    <property type="molecule type" value="Genomic_DNA"/>
</dbReference>
<gene>
    <name evidence="8" type="ORF">FN846DRAFT_975350</name>
</gene>
<evidence type="ECO:0000256" key="4">
    <source>
        <dbReference type="PROSITE-ProRule" id="PRU00322"/>
    </source>
</evidence>
<organism evidence="8 9">
    <name type="scientific">Sphaerosporella brunnea</name>
    <dbReference type="NCBI Taxonomy" id="1250544"/>
    <lineage>
        <taxon>Eukaryota</taxon>
        <taxon>Fungi</taxon>
        <taxon>Dikarya</taxon>
        <taxon>Ascomycota</taxon>
        <taxon>Pezizomycotina</taxon>
        <taxon>Pezizomycetes</taxon>
        <taxon>Pezizales</taxon>
        <taxon>Pyronemataceae</taxon>
        <taxon>Sphaerosporella</taxon>
    </lineage>
</organism>
<keyword evidence="1" id="KW-0479">Metal-binding</keyword>
<dbReference type="PROSITE" id="PS50199">
    <property type="entry name" value="ZF_RANBP2_2"/>
    <property type="match status" value="1"/>
</dbReference>
<dbReference type="PROSITE" id="PS51397">
    <property type="entry name" value="WLM"/>
    <property type="match status" value="1"/>
</dbReference>
<dbReference type="InterPro" id="IPR036443">
    <property type="entry name" value="Znf_RanBP2_sf"/>
</dbReference>
<dbReference type="PANTHER" id="PTHR46622:SF1">
    <property type="entry name" value="DNA-DEPENDENT METALLOPROTEASE WSS1"/>
    <property type="match status" value="1"/>
</dbReference>
<protein>
    <submittedName>
        <fullName evidence="8">Zinc ion binding protein</fullName>
    </submittedName>
</protein>
<dbReference type="Proteomes" id="UP000326924">
    <property type="component" value="Unassembled WGS sequence"/>
</dbReference>
<dbReference type="AlphaFoldDB" id="A0A5J5EEZ5"/>
<feature type="compositionally biased region" description="Polar residues" evidence="5">
    <location>
        <begin position="308"/>
        <end position="317"/>
    </location>
</feature>
<dbReference type="GO" id="GO:0008237">
    <property type="term" value="F:metallopeptidase activity"/>
    <property type="evidence" value="ECO:0007669"/>
    <property type="project" value="TreeGrafter"/>
</dbReference>
<proteinExistence type="predicted"/>
<dbReference type="OrthoDB" id="261960at2759"/>
<evidence type="ECO:0000259" key="7">
    <source>
        <dbReference type="PROSITE" id="PS51397"/>
    </source>
</evidence>
<evidence type="ECO:0000256" key="1">
    <source>
        <dbReference type="ARBA" id="ARBA00022723"/>
    </source>
</evidence>
<dbReference type="PROSITE" id="PS01358">
    <property type="entry name" value="ZF_RANBP2_1"/>
    <property type="match status" value="2"/>
</dbReference>
<feature type="domain" description="WLM" evidence="7">
    <location>
        <begin position="1"/>
        <end position="190"/>
    </location>
</feature>
<dbReference type="FunCoup" id="A0A5J5EEZ5">
    <property type="interactions" value="64"/>
</dbReference>
<feature type="domain" description="RanBP2-type" evidence="6">
    <location>
        <begin position="259"/>
        <end position="288"/>
    </location>
</feature>
<accession>A0A5J5EEZ5</accession>
<comment type="caution">
    <text evidence="8">The sequence shown here is derived from an EMBL/GenBank/DDBJ whole genome shotgun (WGS) entry which is preliminary data.</text>
</comment>
<dbReference type="SMART" id="SM00547">
    <property type="entry name" value="ZnF_RBZ"/>
    <property type="match status" value="1"/>
</dbReference>
<dbReference type="PANTHER" id="PTHR46622">
    <property type="entry name" value="DNA-DEPENDENT METALLOPROTEASE WSS1"/>
    <property type="match status" value="1"/>
</dbReference>
<dbReference type="GO" id="GO:0005634">
    <property type="term" value="C:nucleus"/>
    <property type="evidence" value="ECO:0007669"/>
    <property type="project" value="TreeGrafter"/>
</dbReference>
<evidence type="ECO:0000256" key="5">
    <source>
        <dbReference type="SAM" id="MobiDB-lite"/>
    </source>
</evidence>
<dbReference type="SUPFAM" id="SSF90209">
    <property type="entry name" value="Ran binding protein zinc finger-like"/>
    <property type="match status" value="1"/>
</dbReference>
<sequence>MDNTLIKTYTHLTDFPRPGLALTTLRRIASLVKPLMLNHNFRVGVLCEFYPQEANLLGLNYNQGERICIRLRAPYDTNTFLPEENLVGTMLHELTHNLYTAHDDKFWGFLQKLTEEYRAIRARGWNGEGFYSEGRRLGGRELPVRVGRRNVEKRATLANGSGQKLGGAIAPRNRAVLRGLVAAAAEKRVREAKGCAGDNRKLAAESAKSGIATKAEEEDPDELAVLKAQMELIEEDERNGGWTEDPQGVVWIRDDETPESSGWSCPVCTLINPSSFLVCDACTTERPSPQQKQKQKQKLQQQQQQQKPFLSNSSQRILQAPEIKRPPKLWRCHNCRQQNEEMWWTCTNCATMKLSS</sequence>